<feature type="compositionally biased region" description="Polar residues" evidence="1">
    <location>
        <begin position="39"/>
        <end position="52"/>
    </location>
</feature>
<protein>
    <submittedName>
        <fullName evidence="2">Uncharacterized protein</fullName>
    </submittedName>
</protein>
<reference evidence="2 3" key="1">
    <citation type="journal article" date="2015" name="Mol. Plant Microbe Interact.">
        <title>Genome, transcriptome, and functional analyses of Penicillium expansum provide new insights into secondary metabolism and pathogenicity.</title>
        <authorList>
            <person name="Ballester A.R."/>
            <person name="Marcet-Houben M."/>
            <person name="Levin E."/>
            <person name="Sela N."/>
            <person name="Selma-Lazaro C."/>
            <person name="Carmona L."/>
            <person name="Wisniewski M."/>
            <person name="Droby S."/>
            <person name="Gonzalez-Candelas L."/>
            <person name="Gabaldon T."/>
        </authorList>
    </citation>
    <scope>NUCLEOTIDE SEQUENCE [LARGE SCALE GENOMIC DNA]</scope>
    <source>
        <strain evidence="2 3">MD-8</strain>
    </source>
</reference>
<keyword evidence="3" id="KW-1185">Reference proteome</keyword>
<evidence type="ECO:0000313" key="2">
    <source>
        <dbReference type="EMBL" id="KGO62872.1"/>
    </source>
</evidence>
<dbReference type="AlphaFoldDB" id="A0A0A2K546"/>
<gene>
    <name evidence="2" type="ORF">PEX2_043950</name>
</gene>
<accession>A0A0A2K546</accession>
<sequence>MGFISTLSRCMRKNRLSRRLSTTSSKLHDEDSNDLIKTASETGSTRASMESTSTMVHHSFHDPVLPCESPANRMQMRPDNGNLRTLFDANIPSNQPTDRATRALTRPAYPILKLDCRSPVEAPRRVLQAPVEIGREKDMSRTSENAAGHPGKGASGVPSTTMAEKGFSPTEKCVSEKKDKKSMVALLKRHCGLNIPRSSISIKTSSRSLQSPKWLDSTGVTDEEGLVDKKNEKWIEAQDEKKRNSVLGGVGFGRLW</sequence>
<dbReference type="VEuPathDB" id="FungiDB:PEXP_062280"/>
<name>A0A0A2K546_PENEN</name>
<evidence type="ECO:0000256" key="1">
    <source>
        <dbReference type="SAM" id="MobiDB-lite"/>
    </source>
</evidence>
<feature type="region of interest" description="Disordered" evidence="1">
    <location>
        <begin position="136"/>
        <end position="174"/>
    </location>
</feature>
<dbReference type="HOGENOM" id="CLU_1120470_0_0_1"/>
<dbReference type="Proteomes" id="UP000030143">
    <property type="component" value="Unassembled WGS sequence"/>
</dbReference>
<dbReference type="EMBL" id="JQFZ01000018">
    <property type="protein sequence ID" value="KGO62872.1"/>
    <property type="molecule type" value="Genomic_DNA"/>
</dbReference>
<evidence type="ECO:0000313" key="3">
    <source>
        <dbReference type="Proteomes" id="UP000030143"/>
    </source>
</evidence>
<organism evidence="2 3">
    <name type="scientific">Penicillium expansum</name>
    <name type="common">Blue mold rot fungus</name>
    <dbReference type="NCBI Taxonomy" id="27334"/>
    <lineage>
        <taxon>Eukaryota</taxon>
        <taxon>Fungi</taxon>
        <taxon>Dikarya</taxon>
        <taxon>Ascomycota</taxon>
        <taxon>Pezizomycotina</taxon>
        <taxon>Eurotiomycetes</taxon>
        <taxon>Eurotiomycetidae</taxon>
        <taxon>Eurotiales</taxon>
        <taxon>Aspergillaceae</taxon>
        <taxon>Penicillium</taxon>
    </lineage>
</organism>
<feature type="region of interest" description="Disordered" evidence="1">
    <location>
        <begin position="15"/>
        <end position="52"/>
    </location>
</feature>
<proteinExistence type="predicted"/>
<dbReference type="RefSeq" id="XP_016603372.1">
    <property type="nucleotide sequence ID" value="XM_016741670.1"/>
</dbReference>
<dbReference type="GeneID" id="27677089"/>
<comment type="caution">
    <text evidence="2">The sequence shown here is derived from an EMBL/GenBank/DDBJ whole genome shotgun (WGS) entry which is preliminary data.</text>
</comment>